<evidence type="ECO:0000256" key="7">
    <source>
        <dbReference type="PROSITE-ProRule" id="PRU00196"/>
    </source>
</evidence>
<dbReference type="FunFam" id="3.10.250.10:FF:000009">
    <property type="entry name" value="WC1"/>
    <property type="match status" value="2"/>
</dbReference>
<organism evidence="9 10">
    <name type="scientific">Scyliorhinus torazame</name>
    <name type="common">Cloudy catshark</name>
    <name type="synonym">Catulus torazame</name>
    <dbReference type="NCBI Taxonomy" id="75743"/>
    <lineage>
        <taxon>Eukaryota</taxon>
        <taxon>Metazoa</taxon>
        <taxon>Chordata</taxon>
        <taxon>Craniata</taxon>
        <taxon>Vertebrata</taxon>
        <taxon>Chondrichthyes</taxon>
        <taxon>Elasmobranchii</taxon>
        <taxon>Galeomorphii</taxon>
        <taxon>Galeoidea</taxon>
        <taxon>Carcharhiniformes</taxon>
        <taxon>Scyliorhinidae</taxon>
        <taxon>Scyliorhinus</taxon>
    </lineage>
</organism>
<evidence type="ECO:0000313" key="9">
    <source>
        <dbReference type="EMBL" id="GCB83128.1"/>
    </source>
</evidence>
<dbReference type="EMBL" id="BFAA01029110">
    <property type="protein sequence ID" value="GCB83128.1"/>
    <property type="molecule type" value="Genomic_DNA"/>
</dbReference>
<dbReference type="AlphaFoldDB" id="A0A401QCK4"/>
<dbReference type="STRING" id="75743.A0A401QCK4"/>
<dbReference type="InterPro" id="IPR001190">
    <property type="entry name" value="SRCR"/>
</dbReference>
<evidence type="ECO:0000256" key="5">
    <source>
        <dbReference type="ARBA" id="ARBA00023157"/>
    </source>
</evidence>
<evidence type="ECO:0000256" key="3">
    <source>
        <dbReference type="ARBA" id="ARBA00022729"/>
    </source>
</evidence>
<dbReference type="InterPro" id="IPR036772">
    <property type="entry name" value="SRCR-like_dom_sf"/>
</dbReference>
<dbReference type="Pfam" id="PF00530">
    <property type="entry name" value="SRCR"/>
    <property type="match status" value="2"/>
</dbReference>
<evidence type="ECO:0000259" key="8">
    <source>
        <dbReference type="PROSITE" id="PS50287"/>
    </source>
</evidence>
<keyword evidence="3" id="KW-0732">Signal</keyword>
<keyword evidence="6" id="KW-0325">Glycoprotein</keyword>
<dbReference type="Gene3D" id="3.10.250.10">
    <property type="entry name" value="SRCR-like domain"/>
    <property type="match status" value="2"/>
</dbReference>
<dbReference type="Proteomes" id="UP000288216">
    <property type="component" value="Unassembled WGS sequence"/>
</dbReference>
<evidence type="ECO:0000256" key="2">
    <source>
        <dbReference type="ARBA" id="ARBA00022525"/>
    </source>
</evidence>
<feature type="domain" description="SRCR" evidence="8">
    <location>
        <begin position="95"/>
        <end position="193"/>
    </location>
</feature>
<protein>
    <recommendedName>
        <fullName evidence="8">SRCR domain-containing protein</fullName>
    </recommendedName>
</protein>
<comment type="caution">
    <text evidence="7">Lacks conserved residue(s) required for the propagation of feature annotation.</text>
</comment>
<name>A0A401QCK4_SCYTO</name>
<comment type="subcellular location">
    <subcellularLocation>
        <location evidence="1">Secreted</location>
    </subcellularLocation>
</comment>
<accession>A0A401QCK4</accession>
<sequence>MCSGRVEVYHKSVWGTVCDNGWNVNAASVVCRMLNCGQALSATKGAYYGEGTEDIWLDNVTCQGTELVIAQCYSNPAYCTHRKDAGVICSGPVPIRLVNGSNMCTGRVEVYRNSVWGTVCDNGWDINAASVVCRLLNCGTALSARTGAYYGEGTGDIWTTKCLGTEPALDQCSVNAGGVKNCTHIQDAGVTCSG</sequence>
<keyword evidence="4" id="KW-0677">Repeat</keyword>
<keyword evidence="2" id="KW-0964">Secreted</keyword>
<proteinExistence type="predicted"/>
<feature type="disulfide bond" evidence="7">
    <location>
        <begin position="62"/>
        <end position="72"/>
    </location>
</feature>
<evidence type="ECO:0000256" key="1">
    <source>
        <dbReference type="ARBA" id="ARBA00004613"/>
    </source>
</evidence>
<dbReference type="PROSITE" id="PS50287">
    <property type="entry name" value="SRCR_2"/>
    <property type="match status" value="2"/>
</dbReference>
<dbReference type="PANTHER" id="PTHR48071">
    <property type="entry name" value="SRCR DOMAIN-CONTAINING PROTEIN"/>
    <property type="match status" value="1"/>
</dbReference>
<dbReference type="PANTHER" id="PTHR48071:SF15">
    <property type="entry name" value="SRCR DOMAIN-CONTAINING PROTEIN"/>
    <property type="match status" value="1"/>
</dbReference>
<dbReference type="OMA" id="HYWSMKN"/>
<dbReference type="OrthoDB" id="536948at2759"/>
<dbReference type="GO" id="GO:0031638">
    <property type="term" value="P:zymogen activation"/>
    <property type="evidence" value="ECO:0007669"/>
    <property type="project" value="TreeGrafter"/>
</dbReference>
<dbReference type="GO" id="GO:0005615">
    <property type="term" value="C:extracellular space"/>
    <property type="evidence" value="ECO:0007669"/>
    <property type="project" value="TreeGrafter"/>
</dbReference>
<dbReference type="SUPFAM" id="SSF56487">
    <property type="entry name" value="SRCR-like"/>
    <property type="match status" value="2"/>
</dbReference>
<dbReference type="GO" id="GO:0004252">
    <property type="term" value="F:serine-type endopeptidase activity"/>
    <property type="evidence" value="ECO:0007669"/>
    <property type="project" value="TreeGrafter"/>
</dbReference>
<comment type="caution">
    <text evidence="9">The sequence shown here is derived from an EMBL/GenBank/DDBJ whole genome shotgun (WGS) entry which is preliminary data.</text>
</comment>
<feature type="domain" description="SRCR" evidence="8">
    <location>
        <begin position="1"/>
        <end position="90"/>
    </location>
</feature>
<feature type="disulfide bond" evidence="7">
    <location>
        <begin position="162"/>
        <end position="172"/>
    </location>
</feature>
<keyword evidence="5 7" id="KW-1015">Disulfide bond</keyword>
<gene>
    <name evidence="9" type="ORF">scyTo_0023414</name>
</gene>
<evidence type="ECO:0000256" key="4">
    <source>
        <dbReference type="ARBA" id="ARBA00022737"/>
    </source>
</evidence>
<dbReference type="GO" id="GO:0005886">
    <property type="term" value="C:plasma membrane"/>
    <property type="evidence" value="ECO:0007669"/>
    <property type="project" value="TreeGrafter"/>
</dbReference>
<dbReference type="SMART" id="SM00202">
    <property type="entry name" value="SR"/>
    <property type="match status" value="2"/>
</dbReference>
<dbReference type="PRINTS" id="PR00258">
    <property type="entry name" value="SPERACTRCPTR"/>
</dbReference>
<evidence type="ECO:0000313" key="10">
    <source>
        <dbReference type="Proteomes" id="UP000288216"/>
    </source>
</evidence>
<keyword evidence="10" id="KW-1185">Reference proteome</keyword>
<evidence type="ECO:0000256" key="6">
    <source>
        <dbReference type="ARBA" id="ARBA00023180"/>
    </source>
</evidence>
<reference evidence="9 10" key="1">
    <citation type="journal article" date="2018" name="Nat. Ecol. Evol.">
        <title>Shark genomes provide insights into elasmobranch evolution and the origin of vertebrates.</title>
        <authorList>
            <person name="Hara Y"/>
            <person name="Yamaguchi K"/>
            <person name="Onimaru K"/>
            <person name="Kadota M"/>
            <person name="Koyanagi M"/>
            <person name="Keeley SD"/>
            <person name="Tatsumi K"/>
            <person name="Tanaka K"/>
            <person name="Motone F"/>
            <person name="Kageyama Y"/>
            <person name="Nozu R"/>
            <person name="Adachi N"/>
            <person name="Nishimura O"/>
            <person name="Nakagawa R"/>
            <person name="Tanegashima C"/>
            <person name="Kiyatake I"/>
            <person name="Matsumoto R"/>
            <person name="Murakumo K"/>
            <person name="Nishida K"/>
            <person name="Terakita A"/>
            <person name="Kuratani S"/>
            <person name="Sato K"/>
            <person name="Hyodo S Kuraku.S."/>
        </authorList>
    </citation>
    <scope>NUCLEOTIDE SEQUENCE [LARGE SCALE GENOMIC DNA]</scope>
</reference>